<sequence length="473" mass="54208">MNKLLTAFGLAVLFTMNSAAKVVLPDIISDNMVIQQNTKVRLWGRGNVNTTISVVASWNKKTFTTVSNDKGDWELWIETPCADYTLRQIEISDGEKLVIDNVLVGEVWLCSGQSNMEMPLKGFQNCPVEGGNESIATSGAWKNKIRFVTVPWTEKLIPQESCSGQWKCSLPENAQWFSAVGYYYAQMMNKVLDVPIGIISCSWGGSTIEGWLPERILTKYPDIDLSLAKEKKGMQCLRPMIMYNGMLHPLHRFTIKGFLWYQGESNVDKYNVYGERLQTMVRLWREEWNLGDLPFYYVEIAPYQYASHLKAQRFREEQFKAQFLIPNSGLISTNDLVEPYEQTNIHPKNKSEVGKRLAYMALSQTYAIKGIYSRGPEYKSHQVKNNKIILSFNHADDGFSRLEGIDGFEVAGSDRKFFRASVKVLYDERKLEVFSENVKEPVAVRYCFHNFMPGNTANQMELPIVPFRTDSWE</sequence>
<dbReference type="AlphaFoldDB" id="A0A1H4C3Y5"/>
<reference evidence="4 7" key="2">
    <citation type="journal article" date="2019" name="Nat. Med.">
        <title>A library of human gut bacterial isolates paired with longitudinal multiomics data enables mechanistic microbiome research.</title>
        <authorList>
            <person name="Poyet M."/>
            <person name="Groussin M."/>
            <person name="Gibbons S.M."/>
            <person name="Avila-Pacheco J."/>
            <person name="Jiang X."/>
            <person name="Kearney S.M."/>
            <person name="Perrotta A.R."/>
            <person name="Berdy B."/>
            <person name="Zhao S."/>
            <person name="Lieberman T.D."/>
            <person name="Swanson P.K."/>
            <person name="Smith M."/>
            <person name="Roesemann S."/>
            <person name="Alexander J.E."/>
            <person name="Rich S.A."/>
            <person name="Livny J."/>
            <person name="Vlamakis H."/>
            <person name="Clish C."/>
            <person name="Bullock K."/>
            <person name="Deik A."/>
            <person name="Scott J."/>
            <person name="Pierce K.A."/>
            <person name="Xavier R.J."/>
            <person name="Alm E.J."/>
        </authorList>
    </citation>
    <scope>NUCLEOTIDE SEQUENCE [LARGE SCALE GENOMIC DNA]</scope>
    <source>
        <strain evidence="4 7">BIOML-A62</strain>
    </source>
</reference>
<dbReference type="InterPro" id="IPR005181">
    <property type="entry name" value="SASA"/>
</dbReference>
<evidence type="ECO:0000313" key="7">
    <source>
        <dbReference type="Proteomes" id="UP000487596"/>
    </source>
</evidence>
<evidence type="ECO:0000313" key="5">
    <source>
        <dbReference type="EMBL" id="SEA55111.1"/>
    </source>
</evidence>
<dbReference type="EMBL" id="FNRP01000008">
    <property type="protein sequence ID" value="SEA55111.1"/>
    <property type="molecule type" value="Genomic_DNA"/>
</dbReference>
<protein>
    <submittedName>
        <fullName evidence="5">Sialate O-acetylesterase</fullName>
    </submittedName>
</protein>
<gene>
    <name evidence="4" type="ORF">GA424_07540</name>
    <name evidence="5" type="ORF">SAMN04487924_10840</name>
</gene>
<keyword evidence="1" id="KW-0378">Hydrolase</keyword>
<evidence type="ECO:0000256" key="2">
    <source>
        <dbReference type="SAM" id="SignalP"/>
    </source>
</evidence>
<feature type="signal peptide" evidence="2">
    <location>
        <begin position="1"/>
        <end position="20"/>
    </location>
</feature>
<proteinExistence type="predicted"/>
<dbReference type="RefSeq" id="WP_062694376.1">
    <property type="nucleotide sequence ID" value="NZ_FNRP01000008.1"/>
</dbReference>
<dbReference type="InterPro" id="IPR036514">
    <property type="entry name" value="SGNH_hydro_sf"/>
</dbReference>
<dbReference type="GO" id="GO:0005975">
    <property type="term" value="P:carbohydrate metabolic process"/>
    <property type="evidence" value="ECO:0007669"/>
    <property type="project" value="TreeGrafter"/>
</dbReference>
<reference evidence="5 6" key="1">
    <citation type="submission" date="2016-10" db="EMBL/GenBank/DDBJ databases">
        <authorList>
            <person name="de Groot N.N."/>
        </authorList>
    </citation>
    <scope>NUCLEOTIDE SEQUENCE [LARGE SCALE GENOMIC DNA]</scope>
    <source>
        <strain evidence="5 6">NLAE-zl-G339</strain>
    </source>
</reference>
<evidence type="ECO:0000256" key="1">
    <source>
        <dbReference type="ARBA" id="ARBA00022801"/>
    </source>
</evidence>
<dbReference type="Proteomes" id="UP000183040">
    <property type="component" value="Unassembled WGS sequence"/>
</dbReference>
<feature type="chain" id="PRO_5036020273" evidence="2">
    <location>
        <begin position="21"/>
        <end position="473"/>
    </location>
</feature>
<organism evidence="5 6">
    <name type="scientific">Bacteroides xylanisolvens</name>
    <dbReference type="NCBI Taxonomy" id="371601"/>
    <lineage>
        <taxon>Bacteria</taxon>
        <taxon>Pseudomonadati</taxon>
        <taxon>Bacteroidota</taxon>
        <taxon>Bacteroidia</taxon>
        <taxon>Bacteroidales</taxon>
        <taxon>Bacteroidaceae</taxon>
        <taxon>Bacteroides</taxon>
    </lineage>
</organism>
<name>A0A1H4C3Y5_9BACE</name>
<dbReference type="SUPFAM" id="SSF52266">
    <property type="entry name" value="SGNH hydrolase"/>
    <property type="match status" value="1"/>
</dbReference>
<dbReference type="EMBL" id="WDEH01000009">
    <property type="protein sequence ID" value="KAB6140110.1"/>
    <property type="molecule type" value="Genomic_DNA"/>
</dbReference>
<dbReference type="GO" id="GO:0001681">
    <property type="term" value="F:sialate O-acetylesterase activity"/>
    <property type="evidence" value="ECO:0007669"/>
    <property type="project" value="InterPro"/>
</dbReference>
<evidence type="ECO:0000259" key="3">
    <source>
        <dbReference type="Pfam" id="PF03629"/>
    </source>
</evidence>
<feature type="domain" description="Sialate O-acetylesterase" evidence="3">
    <location>
        <begin position="106"/>
        <end position="361"/>
    </location>
</feature>
<dbReference type="Pfam" id="PF03629">
    <property type="entry name" value="SASA"/>
    <property type="match status" value="1"/>
</dbReference>
<dbReference type="PANTHER" id="PTHR22901:SF0">
    <property type="entry name" value="SIALATE O-ACETYLESTERASE"/>
    <property type="match status" value="1"/>
</dbReference>
<evidence type="ECO:0000313" key="4">
    <source>
        <dbReference type="EMBL" id="KAB6140110.1"/>
    </source>
</evidence>
<accession>A0A1H4C3Y5</accession>
<dbReference type="Proteomes" id="UP000487596">
    <property type="component" value="Unassembled WGS sequence"/>
</dbReference>
<evidence type="ECO:0000313" key="6">
    <source>
        <dbReference type="Proteomes" id="UP000183040"/>
    </source>
</evidence>
<dbReference type="Gene3D" id="3.40.50.1110">
    <property type="entry name" value="SGNH hydrolase"/>
    <property type="match status" value="1"/>
</dbReference>
<dbReference type="PANTHER" id="PTHR22901">
    <property type="entry name" value="SIALATE O-ACETYLESTERASE"/>
    <property type="match status" value="1"/>
</dbReference>
<dbReference type="InterPro" id="IPR039329">
    <property type="entry name" value="SIAE"/>
</dbReference>
<keyword evidence="2" id="KW-0732">Signal</keyword>